<organism evidence="1">
    <name type="scientific">Raoultella ornithinolytica</name>
    <name type="common">Klebsiella ornithinolytica</name>
    <dbReference type="NCBI Taxonomy" id="54291"/>
    <lineage>
        <taxon>Bacteria</taxon>
        <taxon>Pseudomonadati</taxon>
        <taxon>Pseudomonadota</taxon>
        <taxon>Gammaproteobacteria</taxon>
        <taxon>Enterobacterales</taxon>
        <taxon>Enterobacteriaceae</taxon>
        <taxon>Klebsiella/Raoultella group</taxon>
        <taxon>Raoultella</taxon>
    </lineage>
</organism>
<accession>A0A7G9A624</accession>
<name>A0A7G9A624_RAOOR</name>
<evidence type="ECO:0000313" key="1">
    <source>
        <dbReference type="EMBL" id="QNL32203.1"/>
    </source>
</evidence>
<sequence>MALLPATERKWLNTNFVRPFGHMLADVYSLQTEDFAWQPVSLAVGAVRNYHPSITMAIDTPTV</sequence>
<geneLocation type="plasmid" evidence="1">
    <name>p104922-FII</name>
</geneLocation>
<keyword evidence="1" id="KW-0614">Plasmid</keyword>
<reference evidence="1" key="1">
    <citation type="submission" date="2020-02" db="EMBL/GenBank/DDBJ databases">
        <authorList>
            <person name="Zhou D."/>
        </authorList>
    </citation>
    <scope>NUCLEOTIDE SEQUENCE</scope>
    <source>
        <strain evidence="1">193104922</strain>
        <plasmid evidence="1">p104922-FII</plasmid>
    </source>
</reference>
<protein>
    <submittedName>
        <fullName evidence="1">Uncharacterized protein</fullName>
    </submittedName>
</protein>
<proteinExistence type="predicted"/>
<dbReference type="EMBL" id="MT062911">
    <property type="protein sequence ID" value="QNL32203.1"/>
    <property type="molecule type" value="Genomic_DNA"/>
</dbReference>
<dbReference type="AlphaFoldDB" id="A0A7G9A624"/>